<accession>A0ACD3A0X8</accession>
<dbReference type="EMBL" id="ML209124">
    <property type="protein sequence ID" value="TFK58969.1"/>
    <property type="molecule type" value="Genomic_DNA"/>
</dbReference>
<dbReference type="Proteomes" id="UP000308600">
    <property type="component" value="Unassembled WGS sequence"/>
</dbReference>
<organism evidence="1 2">
    <name type="scientific">Pluteus cervinus</name>
    <dbReference type="NCBI Taxonomy" id="181527"/>
    <lineage>
        <taxon>Eukaryota</taxon>
        <taxon>Fungi</taxon>
        <taxon>Dikarya</taxon>
        <taxon>Basidiomycota</taxon>
        <taxon>Agaricomycotina</taxon>
        <taxon>Agaricomycetes</taxon>
        <taxon>Agaricomycetidae</taxon>
        <taxon>Agaricales</taxon>
        <taxon>Pluteineae</taxon>
        <taxon>Pluteaceae</taxon>
        <taxon>Pluteus</taxon>
    </lineage>
</organism>
<proteinExistence type="predicted"/>
<reference evidence="1 2" key="1">
    <citation type="journal article" date="2019" name="Nat. Ecol. Evol.">
        <title>Megaphylogeny resolves global patterns of mushroom evolution.</title>
        <authorList>
            <person name="Varga T."/>
            <person name="Krizsan K."/>
            <person name="Foldi C."/>
            <person name="Dima B."/>
            <person name="Sanchez-Garcia M."/>
            <person name="Sanchez-Ramirez S."/>
            <person name="Szollosi G.J."/>
            <person name="Szarkandi J.G."/>
            <person name="Papp V."/>
            <person name="Albert L."/>
            <person name="Andreopoulos W."/>
            <person name="Angelini C."/>
            <person name="Antonin V."/>
            <person name="Barry K.W."/>
            <person name="Bougher N.L."/>
            <person name="Buchanan P."/>
            <person name="Buyck B."/>
            <person name="Bense V."/>
            <person name="Catcheside P."/>
            <person name="Chovatia M."/>
            <person name="Cooper J."/>
            <person name="Damon W."/>
            <person name="Desjardin D."/>
            <person name="Finy P."/>
            <person name="Geml J."/>
            <person name="Haridas S."/>
            <person name="Hughes K."/>
            <person name="Justo A."/>
            <person name="Karasinski D."/>
            <person name="Kautmanova I."/>
            <person name="Kiss B."/>
            <person name="Kocsube S."/>
            <person name="Kotiranta H."/>
            <person name="LaButti K.M."/>
            <person name="Lechner B.E."/>
            <person name="Liimatainen K."/>
            <person name="Lipzen A."/>
            <person name="Lukacs Z."/>
            <person name="Mihaltcheva S."/>
            <person name="Morgado L.N."/>
            <person name="Niskanen T."/>
            <person name="Noordeloos M.E."/>
            <person name="Ohm R.A."/>
            <person name="Ortiz-Santana B."/>
            <person name="Ovrebo C."/>
            <person name="Racz N."/>
            <person name="Riley R."/>
            <person name="Savchenko A."/>
            <person name="Shiryaev A."/>
            <person name="Soop K."/>
            <person name="Spirin V."/>
            <person name="Szebenyi C."/>
            <person name="Tomsovsky M."/>
            <person name="Tulloss R.E."/>
            <person name="Uehling J."/>
            <person name="Grigoriev I.V."/>
            <person name="Vagvolgyi C."/>
            <person name="Papp T."/>
            <person name="Martin F.M."/>
            <person name="Miettinen O."/>
            <person name="Hibbett D.S."/>
            <person name="Nagy L.G."/>
        </authorList>
    </citation>
    <scope>NUCLEOTIDE SEQUENCE [LARGE SCALE GENOMIC DNA]</scope>
    <source>
        <strain evidence="1 2">NL-1719</strain>
    </source>
</reference>
<protein>
    <submittedName>
        <fullName evidence="1">Uncharacterized protein</fullName>
    </submittedName>
</protein>
<evidence type="ECO:0000313" key="2">
    <source>
        <dbReference type="Proteomes" id="UP000308600"/>
    </source>
</evidence>
<evidence type="ECO:0000313" key="1">
    <source>
        <dbReference type="EMBL" id="TFK58969.1"/>
    </source>
</evidence>
<gene>
    <name evidence="1" type="ORF">BDN72DRAFT_865536</name>
</gene>
<keyword evidence="2" id="KW-1185">Reference proteome</keyword>
<sequence>MDISDSSQESLTSTVTAFIGDLGSRALGNRNFPGTLHEHSQRTGCYYLNRNGKKTAIIIGELAIAAEGTELSAHGDFFKNHDANSMITDESRIRDIYALRRPSEGPELQELYDRQVATLNEIRMHGLEREELDDRNTLVEDWTRLPDIHSHEIILIHSKLKFKRIQPSTFLEDVDRLTRPQDDQQLQVGRPYPAEVLPDYDKKIFAVHTSKLIQQDIKDNQGKLVPPWQNKAFLHPGAMLIVEGTLSCQIIRTETSTVKIQLRNIESPRNGSRYCRDSENPCKLDRTLYASYLIYASFWVCD</sequence>
<name>A0ACD3A0X8_9AGAR</name>